<evidence type="ECO:0000256" key="1">
    <source>
        <dbReference type="SAM" id="SignalP"/>
    </source>
</evidence>
<protein>
    <submittedName>
        <fullName evidence="2">Uncharacterized protein</fullName>
    </submittedName>
</protein>
<dbReference type="PATRIC" id="fig|28229.3.peg.4612"/>
<dbReference type="AlphaFoldDB" id="A0A099K8V4"/>
<feature type="signal peptide" evidence="1">
    <location>
        <begin position="1"/>
        <end position="25"/>
    </location>
</feature>
<name>A0A099K8V4_COLPS</name>
<evidence type="ECO:0000313" key="3">
    <source>
        <dbReference type="Proteomes" id="UP000029868"/>
    </source>
</evidence>
<feature type="chain" id="PRO_5001947961" evidence="1">
    <location>
        <begin position="26"/>
        <end position="287"/>
    </location>
</feature>
<reference evidence="2 3" key="1">
    <citation type="submission" date="2014-08" db="EMBL/GenBank/DDBJ databases">
        <title>Genomic and Phenotypic Diversity of Colwellia psychrerythraea strains from Disparate Marine Basins.</title>
        <authorList>
            <person name="Techtmann S.M."/>
            <person name="Stelling S.C."/>
            <person name="Utturkar S.M."/>
            <person name="Alshibli N."/>
            <person name="Harris A."/>
            <person name="Brown S.D."/>
            <person name="Hazen T.C."/>
        </authorList>
    </citation>
    <scope>NUCLEOTIDE SEQUENCE [LARGE SCALE GENOMIC DNA]</scope>
    <source>
        <strain evidence="2 3">GAB14E</strain>
    </source>
</reference>
<gene>
    <name evidence="2" type="ORF">GAB14E_4628</name>
</gene>
<proteinExistence type="predicted"/>
<keyword evidence="1" id="KW-0732">Signal</keyword>
<evidence type="ECO:0000313" key="2">
    <source>
        <dbReference type="EMBL" id="KGJ86801.1"/>
    </source>
</evidence>
<dbReference type="EMBL" id="JQEC01000074">
    <property type="protein sequence ID" value="KGJ86801.1"/>
    <property type="molecule type" value="Genomic_DNA"/>
</dbReference>
<dbReference type="RefSeq" id="WP_033084535.1">
    <property type="nucleotide sequence ID" value="NZ_JQEC01000074.1"/>
</dbReference>
<comment type="caution">
    <text evidence="2">The sequence shown here is derived from an EMBL/GenBank/DDBJ whole genome shotgun (WGS) entry which is preliminary data.</text>
</comment>
<dbReference type="Proteomes" id="UP000029868">
    <property type="component" value="Unassembled WGS sequence"/>
</dbReference>
<organism evidence="2 3">
    <name type="scientific">Colwellia psychrerythraea</name>
    <name type="common">Vibrio psychroerythus</name>
    <dbReference type="NCBI Taxonomy" id="28229"/>
    <lineage>
        <taxon>Bacteria</taxon>
        <taxon>Pseudomonadati</taxon>
        <taxon>Pseudomonadota</taxon>
        <taxon>Gammaproteobacteria</taxon>
        <taxon>Alteromonadales</taxon>
        <taxon>Colwelliaceae</taxon>
        <taxon>Colwellia</taxon>
    </lineage>
</organism>
<accession>A0A099K8V4</accession>
<sequence length="287" mass="31520">MKKLAKYYLGALMLCSLILSPLASATDDQAAINRLVQLSTIPTQASIDEVIALASEGSTNVMRQQFVFTALIRIGPSVSGDSYAKGILDTGTASAKNLQGALAYLSSHPESWMIPYVATYIQPSQAGIIRSMAAYLAGRLNLTDQKNNILTVMADTTIADDRIHAALGLSHLITGTEFNTVIDGSSMRSWDKKLIHRYHVFNWVSNDEKDKLVGTLYQRSETFLVLTAYEYLLTNNKIDLLKRLKIINEDNGNAAITYPPMQAIVRMLGYQISGTYDAAKITKSALM</sequence>